<gene>
    <name evidence="1" type="ORF">KSP39_PZI019437</name>
</gene>
<organism evidence="1 2">
    <name type="scientific">Platanthera zijinensis</name>
    <dbReference type="NCBI Taxonomy" id="2320716"/>
    <lineage>
        <taxon>Eukaryota</taxon>
        <taxon>Viridiplantae</taxon>
        <taxon>Streptophyta</taxon>
        <taxon>Embryophyta</taxon>
        <taxon>Tracheophyta</taxon>
        <taxon>Spermatophyta</taxon>
        <taxon>Magnoliopsida</taxon>
        <taxon>Liliopsida</taxon>
        <taxon>Asparagales</taxon>
        <taxon>Orchidaceae</taxon>
        <taxon>Orchidoideae</taxon>
        <taxon>Orchideae</taxon>
        <taxon>Orchidinae</taxon>
        <taxon>Platanthera</taxon>
    </lineage>
</organism>
<comment type="caution">
    <text evidence="1">The sequence shown here is derived from an EMBL/GenBank/DDBJ whole genome shotgun (WGS) entry which is preliminary data.</text>
</comment>
<dbReference type="EMBL" id="JBBWWQ010000017">
    <property type="protein sequence ID" value="KAK8924045.1"/>
    <property type="molecule type" value="Genomic_DNA"/>
</dbReference>
<dbReference type="PANTHER" id="PTHR31569">
    <property type="entry name" value="SWIM-TYPE DOMAIN-CONTAINING PROTEIN"/>
    <property type="match status" value="1"/>
</dbReference>
<evidence type="ECO:0000313" key="1">
    <source>
        <dbReference type="EMBL" id="KAK8924045.1"/>
    </source>
</evidence>
<protein>
    <recommendedName>
        <fullName evidence="3">OTU domain-containing protein</fullName>
    </recommendedName>
</protein>
<sequence>MQEPEDHLDFRVTKLPEGHTPQVDVGSHFETDILFPSRGELVAWARNVGKGLGFAITIRSSDKLEGGRASPRVILGCDRAGFYRESQYKKGWVKQNLRKTTSKRCGCPFSLIGQRDALCNDWKINVKCGLHNHVNMHLESHAFVGRLDCEERKIVQDMFAAGVKPRKILLALKYRNPANTTAMKTIYNERVKMRKELMTIEHQGLEIRNNFFEIMESASCQTVQPFMPNKLNGIPNGSSKKFKNDFKSTKWDPSPFEVVMMDSPLMLRNLKKAVRTMTMHKNKYFDRIRQQLPSNIWEYLASVLNVTEDGHCGYRVISESMNMGDDWGQVRNDLSNELQHREALYDDLFGSSKRKELIDSLDCRTIPAPLDKWMSMPDMGLVISSCYNVVVVQLSELHGLTFLPLYSPVPPTQKIIFIGFLNKNHFVGLRMSEGCPLPPIYAPWRRCRNQIAVPWEAIIASRLQS</sequence>
<evidence type="ECO:0008006" key="3">
    <source>
        <dbReference type="Google" id="ProtNLM"/>
    </source>
</evidence>
<dbReference type="Proteomes" id="UP001418222">
    <property type="component" value="Unassembled WGS sequence"/>
</dbReference>
<dbReference type="PANTHER" id="PTHR31569:SF4">
    <property type="entry name" value="SWIM-TYPE DOMAIN-CONTAINING PROTEIN"/>
    <property type="match status" value="1"/>
</dbReference>
<dbReference type="CDD" id="cd22744">
    <property type="entry name" value="OTU"/>
    <property type="match status" value="1"/>
</dbReference>
<proteinExistence type="predicted"/>
<reference evidence="1 2" key="1">
    <citation type="journal article" date="2022" name="Nat. Plants">
        <title>Genomes of leafy and leafless Platanthera orchids illuminate the evolution of mycoheterotrophy.</title>
        <authorList>
            <person name="Li M.H."/>
            <person name="Liu K.W."/>
            <person name="Li Z."/>
            <person name="Lu H.C."/>
            <person name="Ye Q.L."/>
            <person name="Zhang D."/>
            <person name="Wang J.Y."/>
            <person name="Li Y.F."/>
            <person name="Zhong Z.M."/>
            <person name="Liu X."/>
            <person name="Yu X."/>
            <person name="Liu D.K."/>
            <person name="Tu X.D."/>
            <person name="Liu B."/>
            <person name="Hao Y."/>
            <person name="Liao X.Y."/>
            <person name="Jiang Y.T."/>
            <person name="Sun W.H."/>
            <person name="Chen J."/>
            <person name="Chen Y.Q."/>
            <person name="Ai Y."/>
            <person name="Zhai J.W."/>
            <person name="Wu S.S."/>
            <person name="Zhou Z."/>
            <person name="Hsiao Y.Y."/>
            <person name="Wu W.L."/>
            <person name="Chen Y.Y."/>
            <person name="Lin Y.F."/>
            <person name="Hsu J.L."/>
            <person name="Li C.Y."/>
            <person name="Wang Z.W."/>
            <person name="Zhao X."/>
            <person name="Zhong W.Y."/>
            <person name="Ma X.K."/>
            <person name="Ma L."/>
            <person name="Huang J."/>
            <person name="Chen G.Z."/>
            <person name="Huang M.Z."/>
            <person name="Huang L."/>
            <person name="Peng D.H."/>
            <person name="Luo Y.B."/>
            <person name="Zou S.Q."/>
            <person name="Chen S.P."/>
            <person name="Lan S."/>
            <person name="Tsai W.C."/>
            <person name="Van de Peer Y."/>
            <person name="Liu Z.J."/>
        </authorList>
    </citation>
    <scope>NUCLEOTIDE SEQUENCE [LARGE SCALE GENOMIC DNA]</scope>
    <source>
        <strain evidence="1">Lor287</strain>
    </source>
</reference>
<dbReference type="InterPro" id="IPR052579">
    <property type="entry name" value="Zinc_finger_SWIM"/>
</dbReference>
<name>A0AAP0B206_9ASPA</name>
<dbReference type="AlphaFoldDB" id="A0AAP0B206"/>
<accession>A0AAP0B206</accession>
<evidence type="ECO:0000313" key="2">
    <source>
        <dbReference type="Proteomes" id="UP001418222"/>
    </source>
</evidence>
<keyword evidence="2" id="KW-1185">Reference proteome</keyword>